<evidence type="ECO:0000313" key="2">
    <source>
        <dbReference type="EMBL" id="OAL10631.1"/>
    </source>
</evidence>
<organism evidence="2 3">
    <name type="scientific">Candidatus Mycoplasma haematobovis</name>
    <dbReference type="NCBI Taxonomy" id="432608"/>
    <lineage>
        <taxon>Bacteria</taxon>
        <taxon>Bacillati</taxon>
        <taxon>Mycoplasmatota</taxon>
        <taxon>Mollicutes</taxon>
        <taxon>Mycoplasmataceae</taxon>
        <taxon>Mycoplasma</taxon>
    </lineage>
</organism>
<dbReference type="STRING" id="432608.A6V39_01005"/>
<sequence length="272" mass="30446">MLLLRSWVSSLHFKFAILFSISTLTALGSALSIKSNKEEVKKVYVGVNTPEIGEVFEGTKKIGENLSTWTKSIANNSKEVINNWEGGSVPDGAKILFNKLNTWAESVYESLKEATILLQKEWDSLEKIKSSIKNSDLLLRLFGSNSIFAKLFEVTSNGNLLEFLKSLRVLFSNSFDLWSSLNANEMGHIFDSYASDPEGTSRVLKEIGNKNGATKQELLNKLKIANLKNKVNGLMVRAQEILKNKDKEAAKKAIQELTELKKEIDELIKKKS</sequence>
<gene>
    <name evidence="2" type="ORF">A6V39_01005</name>
</gene>
<protein>
    <submittedName>
        <fullName evidence="2">Uncharacterized protein</fullName>
    </submittedName>
</protein>
<comment type="caution">
    <text evidence="2">The sequence shown here is derived from an EMBL/GenBank/DDBJ whole genome shotgun (WGS) entry which is preliminary data.</text>
</comment>
<accession>A0A1A9QF44</accession>
<reference evidence="3" key="1">
    <citation type="submission" date="2016-04" db="EMBL/GenBank/DDBJ databases">
        <authorList>
            <person name="Quiroz-Castaneda R.E."/>
            <person name="Martinez-Ocampo F."/>
        </authorList>
    </citation>
    <scope>NUCLEOTIDE SEQUENCE [LARGE SCALE GENOMIC DNA]</scope>
    <source>
        <strain evidence="3">INIFAP01</strain>
    </source>
</reference>
<dbReference type="RefSeq" id="WP_187149867.1">
    <property type="nucleotide sequence ID" value="NZ_LWUJ01000010.1"/>
</dbReference>
<keyword evidence="1" id="KW-0175">Coiled coil</keyword>
<keyword evidence="3" id="KW-1185">Reference proteome</keyword>
<dbReference type="EMBL" id="LWUJ01000010">
    <property type="protein sequence ID" value="OAL10631.1"/>
    <property type="molecule type" value="Genomic_DNA"/>
</dbReference>
<feature type="coiled-coil region" evidence="1">
    <location>
        <begin position="224"/>
        <end position="270"/>
    </location>
</feature>
<evidence type="ECO:0000256" key="1">
    <source>
        <dbReference type="SAM" id="Coils"/>
    </source>
</evidence>
<evidence type="ECO:0000313" key="3">
    <source>
        <dbReference type="Proteomes" id="UP000077623"/>
    </source>
</evidence>
<name>A0A1A9QF44_9MOLU</name>
<dbReference type="AlphaFoldDB" id="A0A1A9QF44"/>
<proteinExistence type="predicted"/>
<dbReference type="Proteomes" id="UP000077623">
    <property type="component" value="Unassembled WGS sequence"/>
</dbReference>